<dbReference type="EMBL" id="CP068570">
    <property type="protein sequence ID" value="QQZ50247.1"/>
    <property type="molecule type" value="Genomic_DNA"/>
</dbReference>
<accession>A0A974P3F3</accession>
<name>A0A974P3F3_9CAUL</name>
<organism evidence="1">
    <name type="scientific">Phenylobacterium glaciei</name>
    <dbReference type="NCBI Taxonomy" id="2803784"/>
    <lineage>
        <taxon>Bacteria</taxon>
        <taxon>Pseudomonadati</taxon>
        <taxon>Pseudomonadota</taxon>
        <taxon>Alphaproteobacteria</taxon>
        <taxon>Caulobacterales</taxon>
        <taxon>Caulobacteraceae</taxon>
        <taxon>Phenylobacterium</taxon>
    </lineage>
</organism>
<sequence length="66" mass="7115">MIYGAEWHPIIDVSAIDADTTLAGNQAFQLLAAGAGFTGHAGEAIQLWDATWGLRGPIRCQRRQCC</sequence>
<protein>
    <submittedName>
        <fullName evidence="1">Uncharacterized protein</fullName>
    </submittedName>
</protein>
<gene>
    <name evidence="1" type="ORF">JKL49_00410</name>
</gene>
<dbReference type="AlphaFoldDB" id="A0A974P3F3"/>
<proteinExistence type="predicted"/>
<evidence type="ECO:0000313" key="1">
    <source>
        <dbReference type="EMBL" id="QQZ50247.1"/>
    </source>
</evidence>
<reference evidence="1" key="1">
    <citation type="submission" date="2021-01" db="EMBL/GenBank/DDBJ databases">
        <title>Genome sequence of Phenylobacterium sp. 20VBR1 isolated from a valley glaceir, Ny-Alesund, Svalbard.</title>
        <authorList>
            <person name="Thomas F.A."/>
            <person name="Krishnan K.P."/>
            <person name="Sinha R.K."/>
        </authorList>
    </citation>
    <scope>NUCLEOTIDE SEQUENCE</scope>
    <source>
        <strain evidence="1">20VBR1</strain>
    </source>
</reference>